<proteinExistence type="predicted"/>
<dbReference type="Gene3D" id="3.30.1180.10">
    <property type="match status" value="1"/>
</dbReference>
<keyword evidence="1" id="KW-0446">Lipid-binding</keyword>
<evidence type="ECO:0000313" key="5">
    <source>
        <dbReference type="Proteomes" id="UP001058072"/>
    </source>
</evidence>
<evidence type="ECO:0000313" key="2">
    <source>
        <dbReference type="EMBL" id="UUF06375.1"/>
    </source>
</evidence>
<organism evidence="3 5">
    <name type="scientific">Turicibacter bilis</name>
    <dbReference type="NCBI Taxonomy" id="2735723"/>
    <lineage>
        <taxon>Bacteria</taxon>
        <taxon>Bacillati</taxon>
        <taxon>Bacillota</taxon>
        <taxon>Erysipelotrichia</taxon>
        <taxon>Erysipelotrichales</taxon>
        <taxon>Turicibacteraceae</taxon>
        <taxon>Turicibacter</taxon>
    </lineage>
</organism>
<keyword evidence="4" id="KW-1185">Reference proteome</keyword>
<protein>
    <submittedName>
        <fullName evidence="3">DegV family protein</fullName>
    </submittedName>
</protein>
<dbReference type="NCBIfam" id="TIGR00762">
    <property type="entry name" value="DegV"/>
    <property type="match status" value="1"/>
</dbReference>
<dbReference type="Gene3D" id="3.40.50.10170">
    <property type="match status" value="1"/>
</dbReference>
<name>A0A9Q9CFH3_9FIRM</name>
<dbReference type="EMBL" id="CP071249">
    <property type="protein sequence ID" value="UUF06375.1"/>
    <property type="molecule type" value="Genomic_DNA"/>
</dbReference>
<evidence type="ECO:0000313" key="4">
    <source>
        <dbReference type="Proteomes" id="UP001058016"/>
    </source>
</evidence>
<reference evidence="3 4" key="1">
    <citation type="submission" date="2021-03" db="EMBL/GenBank/DDBJ databases">
        <title>Comparative Genomics and Metabolomics in the genus Turicibacter.</title>
        <authorList>
            <person name="Maki J."/>
            <person name="Looft T."/>
        </authorList>
    </citation>
    <scope>NUCLEOTIDE SEQUENCE</scope>
    <source>
        <strain evidence="3">ISU324</strain>
        <strain evidence="2 4">MMM721</strain>
    </source>
</reference>
<dbReference type="GO" id="GO:0008289">
    <property type="term" value="F:lipid binding"/>
    <property type="evidence" value="ECO:0007669"/>
    <property type="project" value="UniProtKB-KW"/>
</dbReference>
<dbReference type="PANTHER" id="PTHR33434:SF2">
    <property type="entry name" value="FATTY ACID-BINDING PROTEIN TM_1468"/>
    <property type="match status" value="1"/>
</dbReference>
<dbReference type="InterPro" id="IPR003797">
    <property type="entry name" value="DegV"/>
</dbReference>
<dbReference type="Proteomes" id="UP001058072">
    <property type="component" value="Chromosome"/>
</dbReference>
<dbReference type="Proteomes" id="UP001058016">
    <property type="component" value="Chromosome"/>
</dbReference>
<dbReference type="PROSITE" id="PS51482">
    <property type="entry name" value="DEGV"/>
    <property type="match status" value="1"/>
</dbReference>
<dbReference type="SUPFAM" id="SSF82549">
    <property type="entry name" value="DAK1/DegV-like"/>
    <property type="match status" value="1"/>
</dbReference>
<dbReference type="PANTHER" id="PTHR33434">
    <property type="entry name" value="DEGV DOMAIN-CONTAINING PROTEIN DR_1986-RELATED"/>
    <property type="match status" value="1"/>
</dbReference>
<accession>A0A9Q9CFH3</accession>
<dbReference type="InterPro" id="IPR043168">
    <property type="entry name" value="DegV_C"/>
</dbReference>
<dbReference type="Pfam" id="PF02645">
    <property type="entry name" value="DegV"/>
    <property type="match status" value="1"/>
</dbReference>
<sequence length="282" mass="30889">MSVKIITDSTSYIPESIRQKLDITIISLNIITDTSSKREVEINLDEFYQELPHLSAIPTSSQPSPDEMLAAFEQLTNEGHEVLGIFLSSKMSGTYSSAHLIKNLILETNPDAKIELFDSLTNCMQMGLIVMEAAKAAQSGSSLEEILSLIHTVQHNSRFLFTPHTLDYLKKGGRIGGASALLGNLFQIKPILTVENGETTVFTKVRTKKKAILSMINKLKEDLDGHELGGLFVHHISCEDEGLELAKQIESELNTPIQIQSIGPVIGCHVGPGSIGIAYFVK</sequence>
<dbReference type="EMBL" id="CP071250">
    <property type="protein sequence ID" value="UUF07608.1"/>
    <property type="molecule type" value="Genomic_DNA"/>
</dbReference>
<evidence type="ECO:0000256" key="1">
    <source>
        <dbReference type="ARBA" id="ARBA00023121"/>
    </source>
</evidence>
<dbReference type="AlphaFoldDB" id="A0A9Q9CFH3"/>
<evidence type="ECO:0000313" key="3">
    <source>
        <dbReference type="EMBL" id="UUF07608.1"/>
    </source>
</evidence>
<dbReference type="InterPro" id="IPR050270">
    <property type="entry name" value="DegV_domain_contain"/>
</dbReference>
<gene>
    <name evidence="2" type="ORF">J0J69_01940</name>
    <name evidence="3" type="ORF">J0J70_08185</name>
</gene>
<dbReference type="RefSeq" id="WP_055244186.1">
    <property type="nucleotide sequence ID" value="NZ_CP071249.1"/>
</dbReference>